<sequence>MSITPFGIIGGGWRAEFFLRIAAELPERFQVAGIVVRSEEKGRELEQQWHVPTFRTIQDMLRRTAPAFVVVSVPRTIAPEIMLELAAAGVPALCETPPADRLEDLVSLYQAVGGKAKIQIAEQHPYQPD</sequence>
<dbReference type="InterPro" id="IPR000683">
    <property type="entry name" value="Gfo/Idh/MocA-like_OxRdtase_N"/>
</dbReference>
<proteinExistence type="predicted"/>
<dbReference type="Gene3D" id="3.40.50.720">
    <property type="entry name" value="NAD(P)-binding Rossmann-like Domain"/>
    <property type="match status" value="1"/>
</dbReference>
<comment type="caution">
    <text evidence="2">The sequence shown here is derived from an EMBL/GenBank/DDBJ whole genome shotgun (WGS) entry which is preliminary data.</text>
</comment>
<feature type="non-terminal residue" evidence="2">
    <location>
        <position position="129"/>
    </location>
</feature>
<keyword evidence="3" id="KW-1185">Reference proteome</keyword>
<organism evidence="2 3">
    <name type="scientific">Paenibacillus sepulcri</name>
    <dbReference type="NCBI Taxonomy" id="359917"/>
    <lineage>
        <taxon>Bacteria</taxon>
        <taxon>Bacillati</taxon>
        <taxon>Bacillota</taxon>
        <taxon>Bacilli</taxon>
        <taxon>Bacillales</taxon>
        <taxon>Paenibacillaceae</taxon>
        <taxon>Paenibacillus</taxon>
    </lineage>
</organism>
<dbReference type="SUPFAM" id="SSF51735">
    <property type="entry name" value="NAD(P)-binding Rossmann-fold domains"/>
    <property type="match status" value="1"/>
</dbReference>
<name>A0ABS7CA42_9BACL</name>
<dbReference type="EMBL" id="JAHZIK010000941">
    <property type="protein sequence ID" value="MBW7457722.1"/>
    <property type="molecule type" value="Genomic_DNA"/>
</dbReference>
<accession>A0ABS7CA42</accession>
<dbReference type="InterPro" id="IPR051450">
    <property type="entry name" value="Gfo/Idh/MocA_Oxidoreductases"/>
</dbReference>
<dbReference type="InterPro" id="IPR036291">
    <property type="entry name" value="NAD(P)-bd_dom_sf"/>
</dbReference>
<dbReference type="PANTHER" id="PTHR43377">
    <property type="entry name" value="BILIVERDIN REDUCTASE A"/>
    <property type="match status" value="1"/>
</dbReference>
<reference evidence="2 3" key="1">
    <citation type="submission" date="2021-07" db="EMBL/GenBank/DDBJ databases">
        <title>Paenibacillus radiodurans sp. nov., isolated from the southeastern edge of Tengger Desert.</title>
        <authorList>
            <person name="Zhang G."/>
        </authorList>
    </citation>
    <scope>NUCLEOTIDE SEQUENCE [LARGE SCALE GENOMIC DNA]</scope>
    <source>
        <strain evidence="2 3">CCM 7311</strain>
    </source>
</reference>
<feature type="domain" description="Gfo/Idh/MocA-like oxidoreductase N-terminal" evidence="1">
    <location>
        <begin position="6"/>
        <end position="116"/>
    </location>
</feature>
<dbReference type="PANTHER" id="PTHR43377:SF1">
    <property type="entry name" value="BILIVERDIN REDUCTASE A"/>
    <property type="match status" value="1"/>
</dbReference>
<protein>
    <submittedName>
        <fullName evidence="2">Gfo/Idh/MocA family oxidoreductase</fullName>
    </submittedName>
</protein>
<evidence type="ECO:0000313" key="2">
    <source>
        <dbReference type="EMBL" id="MBW7457722.1"/>
    </source>
</evidence>
<dbReference type="Proteomes" id="UP001519887">
    <property type="component" value="Unassembled WGS sequence"/>
</dbReference>
<dbReference type="Pfam" id="PF01408">
    <property type="entry name" value="GFO_IDH_MocA"/>
    <property type="match status" value="1"/>
</dbReference>
<evidence type="ECO:0000259" key="1">
    <source>
        <dbReference type="Pfam" id="PF01408"/>
    </source>
</evidence>
<evidence type="ECO:0000313" key="3">
    <source>
        <dbReference type="Proteomes" id="UP001519887"/>
    </source>
</evidence>
<gene>
    <name evidence="2" type="ORF">K0U00_27135</name>
</gene>